<dbReference type="EMBL" id="RQET01000009">
    <property type="protein sequence ID" value="TGK08884.1"/>
    <property type="molecule type" value="Genomic_DNA"/>
</dbReference>
<dbReference type="NCBIfam" id="TIGR00261">
    <property type="entry name" value="traB"/>
    <property type="match status" value="1"/>
</dbReference>
<protein>
    <submittedName>
        <fullName evidence="2">TraB/GumN family protein</fullName>
    </submittedName>
</protein>
<dbReference type="RefSeq" id="WP_135768572.1">
    <property type="nucleotide sequence ID" value="NZ_RQET01000009.1"/>
</dbReference>
<dbReference type="OrthoDB" id="9809330at2"/>
<dbReference type="InterPro" id="IPR005230">
    <property type="entry name" value="TraB_bac"/>
</dbReference>
<keyword evidence="3" id="KW-1185">Reference proteome</keyword>
<evidence type="ECO:0000313" key="3">
    <source>
        <dbReference type="Proteomes" id="UP000298458"/>
    </source>
</evidence>
<sequence length="410" mass="46191">MESIVTVQNASSPEPIRTLELNGSSITILGTAHISQKSIEEVSRIIAEKKPDVVCVELCSSRMRSVKDPDHWKKLDIFKVFRERKMWLLLSSLILSSFQKKMGNGSIRPGDEMRKAIEEGERTGAKIFPVDREISTTLKRAWWKVGFWNRMLLFSALVTSLFVKEEISPEKIEEMKSDDVLKDLFSQLPSHYESVKNVIIDERDAYLAQKIRDASKHGRRIFAVVGAGHLEGIMKNIGQDRSLEHLDVLPEKGTWDKIRPFLFPAIILSLVATLVLFGGRQAGQDFLVRWVLVKGTLAAIGALIALAHPISILLAFIAAPIGNFNPIIKPGWIAALSESWLRKPLVEDFEKIGEDSERFGGYWQNNVIRIFLVFMLPQIGSSIGTFIVTAELFRKLSEIFTRFFGQILGG</sequence>
<keyword evidence="1" id="KW-0812">Transmembrane</keyword>
<dbReference type="PANTHER" id="PTHR21530:SF7">
    <property type="entry name" value="TRAB DOMAIN-CONTAINING PROTEIN"/>
    <property type="match status" value="1"/>
</dbReference>
<dbReference type="InterPro" id="IPR002816">
    <property type="entry name" value="TraB/PrgY/GumN_fam"/>
</dbReference>
<gene>
    <name evidence="2" type="ORF">EHO60_12675</name>
</gene>
<dbReference type="AlphaFoldDB" id="A0A4R9GB27"/>
<keyword evidence="1" id="KW-0472">Membrane</keyword>
<dbReference type="PANTHER" id="PTHR21530">
    <property type="entry name" value="PHEROMONE SHUTDOWN PROTEIN"/>
    <property type="match status" value="1"/>
</dbReference>
<feature type="transmembrane region" description="Helical" evidence="1">
    <location>
        <begin position="367"/>
        <end position="393"/>
    </location>
</feature>
<organism evidence="2 3">
    <name type="scientific">Leptospira fletcheri</name>
    <dbReference type="NCBI Taxonomy" id="2484981"/>
    <lineage>
        <taxon>Bacteria</taxon>
        <taxon>Pseudomonadati</taxon>
        <taxon>Spirochaetota</taxon>
        <taxon>Spirochaetia</taxon>
        <taxon>Leptospirales</taxon>
        <taxon>Leptospiraceae</taxon>
        <taxon>Leptospira</taxon>
    </lineage>
</organism>
<reference evidence="2" key="1">
    <citation type="journal article" date="2019" name="PLoS Negl. Trop. Dis.">
        <title>Revisiting the worldwide diversity of Leptospira species in the environment.</title>
        <authorList>
            <person name="Vincent A.T."/>
            <person name="Schiettekatte O."/>
            <person name="Bourhy P."/>
            <person name="Veyrier F.J."/>
            <person name="Picardeau M."/>
        </authorList>
    </citation>
    <scope>NUCLEOTIDE SEQUENCE [LARGE SCALE GENOMIC DNA]</scope>
    <source>
        <strain evidence="2">SSW15</strain>
    </source>
</reference>
<dbReference type="Proteomes" id="UP000298458">
    <property type="component" value="Unassembled WGS sequence"/>
</dbReference>
<feature type="transmembrane region" description="Helical" evidence="1">
    <location>
        <begin position="261"/>
        <end position="279"/>
    </location>
</feature>
<keyword evidence="1" id="KW-1133">Transmembrane helix</keyword>
<accession>A0A4R9GB27</accession>
<evidence type="ECO:0000313" key="2">
    <source>
        <dbReference type="EMBL" id="TGK08884.1"/>
    </source>
</evidence>
<dbReference type="InterPro" id="IPR046345">
    <property type="entry name" value="TraB_PrgY-like"/>
</dbReference>
<evidence type="ECO:0000256" key="1">
    <source>
        <dbReference type="SAM" id="Phobius"/>
    </source>
</evidence>
<feature type="transmembrane region" description="Helical" evidence="1">
    <location>
        <begin position="291"/>
        <end position="319"/>
    </location>
</feature>
<dbReference type="Pfam" id="PF01963">
    <property type="entry name" value="TraB_PrgY_gumN"/>
    <property type="match status" value="1"/>
</dbReference>
<dbReference type="CDD" id="cd14726">
    <property type="entry name" value="TraB_PrgY-like"/>
    <property type="match status" value="1"/>
</dbReference>
<proteinExistence type="predicted"/>
<comment type="caution">
    <text evidence="2">The sequence shown here is derived from an EMBL/GenBank/DDBJ whole genome shotgun (WGS) entry which is preliminary data.</text>
</comment>
<name>A0A4R9GB27_9LEPT</name>